<accession>A0A097AST3</accession>
<dbReference type="PROSITE" id="PS00211">
    <property type="entry name" value="ABC_TRANSPORTER_1"/>
    <property type="match status" value="1"/>
</dbReference>
<dbReference type="SMART" id="SM00382">
    <property type="entry name" value="AAA"/>
    <property type="match status" value="1"/>
</dbReference>
<dbReference type="EMBL" id="CP009170">
    <property type="protein sequence ID" value="AIS52895.1"/>
    <property type="molecule type" value="Genomic_DNA"/>
</dbReference>
<dbReference type="eggNOG" id="COG1120">
    <property type="taxonomic scope" value="Bacteria"/>
</dbReference>
<dbReference type="Gene3D" id="3.40.50.300">
    <property type="entry name" value="P-loop containing nucleotide triphosphate hydrolases"/>
    <property type="match status" value="1"/>
</dbReference>
<evidence type="ECO:0000313" key="6">
    <source>
        <dbReference type="EMBL" id="AIS52895.1"/>
    </source>
</evidence>
<evidence type="ECO:0000313" key="7">
    <source>
        <dbReference type="Proteomes" id="UP000029669"/>
    </source>
</evidence>
<dbReference type="InterPro" id="IPR027417">
    <property type="entry name" value="P-loop_NTPase"/>
</dbReference>
<keyword evidence="7" id="KW-1185">Reference proteome</keyword>
<dbReference type="Pfam" id="PF00005">
    <property type="entry name" value="ABC_tran"/>
    <property type="match status" value="1"/>
</dbReference>
<keyword evidence="3" id="KW-0547">Nucleotide-binding</keyword>
<dbReference type="RefSeq" id="WP_049685566.1">
    <property type="nucleotide sequence ID" value="NZ_CP009170.1"/>
</dbReference>
<dbReference type="PANTHER" id="PTHR42734">
    <property type="entry name" value="METAL TRANSPORT SYSTEM ATP-BINDING PROTEIN TM_0124-RELATED"/>
    <property type="match status" value="1"/>
</dbReference>
<dbReference type="KEGG" id="tki:TKV_c17430"/>
<evidence type="ECO:0000256" key="4">
    <source>
        <dbReference type="ARBA" id="ARBA00022840"/>
    </source>
</evidence>
<organism evidence="6 7">
    <name type="scientific">Thermoanaerobacter kivui</name>
    <name type="common">Acetogenium kivui</name>
    <dbReference type="NCBI Taxonomy" id="2325"/>
    <lineage>
        <taxon>Bacteria</taxon>
        <taxon>Bacillati</taxon>
        <taxon>Bacillota</taxon>
        <taxon>Clostridia</taxon>
        <taxon>Thermoanaerobacterales</taxon>
        <taxon>Thermoanaerobacteraceae</taxon>
        <taxon>Thermoanaerobacter</taxon>
    </lineage>
</organism>
<feature type="domain" description="ABC transporter" evidence="5">
    <location>
        <begin position="3"/>
        <end position="236"/>
    </location>
</feature>
<evidence type="ECO:0000256" key="1">
    <source>
        <dbReference type="ARBA" id="ARBA00005417"/>
    </source>
</evidence>
<dbReference type="GO" id="GO:0016887">
    <property type="term" value="F:ATP hydrolysis activity"/>
    <property type="evidence" value="ECO:0007669"/>
    <property type="project" value="InterPro"/>
</dbReference>
<dbReference type="InterPro" id="IPR003593">
    <property type="entry name" value="AAA+_ATPase"/>
</dbReference>
<dbReference type="PANTHER" id="PTHR42734:SF6">
    <property type="entry name" value="MOLYBDATE IMPORT ATP-BINDING PROTEIN MOLC"/>
    <property type="match status" value="1"/>
</dbReference>
<dbReference type="Proteomes" id="UP000029669">
    <property type="component" value="Chromosome"/>
</dbReference>
<dbReference type="InterPro" id="IPR050153">
    <property type="entry name" value="Metal_Ion_Import_ABC"/>
</dbReference>
<dbReference type="InterPro" id="IPR017871">
    <property type="entry name" value="ABC_transporter-like_CS"/>
</dbReference>
<gene>
    <name evidence="6" type="ORF">TKV_c17430</name>
</gene>
<reference evidence="7" key="1">
    <citation type="journal article" date="2015" name="Genome Announc.">
        <title>Whole-Genome Sequences of 80 Environmental and Clinical Isolates of Burkholderia pseudomallei.</title>
        <authorList>
            <person name="Johnson S.L."/>
            <person name="Baker A.L."/>
            <person name="Chain P.S."/>
            <person name="Currie B.J."/>
            <person name="Daligault H.E."/>
            <person name="Davenport K.W."/>
            <person name="Davis C.B."/>
            <person name="Inglis T.J."/>
            <person name="Kaestli M."/>
            <person name="Koren S."/>
            <person name="Mayo M."/>
            <person name="Merritt A.J."/>
            <person name="Price E.P."/>
            <person name="Sarovich D.S."/>
            <person name="Warner J."/>
            <person name="Rosovitz M.J."/>
        </authorList>
    </citation>
    <scope>NUCLEOTIDE SEQUENCE [LARGE SCALE GENOMIC DNA]</scope>
    <source>
        <strain evidence="7">DSM 2030</strain>
    </source>
</reference>
<keyword evidence="2" id="KW-0813">Transport</keyword>
<comment type="similarity">
    <text evidence="1">Belongs to the ABC transporter superfamily.</text>
</comment>
<dbReference type="PROSITE" id="PS50893">
    <property type="entry name" value="ABC_TRANSPORTER_2"/>
    <property type="match status" value="1"/>
</dbReference>
<dbReference type="SUPFAM" id="SSF52540">
    <property type="entry name" value="P-loop containing nucleoside triphosphate hydrolases"/>
    <property type="match status" value="1"/>
</dbReference>
<evidence type="ECO:0000256" key="3">
    <source>
        <dbReference type="ARBA" id="ARBA00022741"/>
    </source>
</evidence>
<proteinExistence type="inferred from homology"/>
<sequence length="250" mass="28191">MILDINGIEFSYSSVPVLKDVKFTLKRGELLSILGNNGAGKSTLLKCINKILKPHKGTIYIEKDEISKLSRIEVAKKIGYVAQRHENARFTVFDAVLLGRKPHIKWDVTDKDIKIVNNVLKKFDLEKLSLRYLSELSGGELQKVVIARALAQQPIVMLLDEPTNNLDLKNQIEVLRIVKEAVKEQNIAAIVIFHDLNLALRFSDKFLFLKNNTIFAYGGMEVMTEENIEAVYGIPVAVEKCHNIPIVVPL</sequence>
<dbReference type="AlphaFoldDB" id="A0A097AST3"/>
<dbReference type="GO" id="GO:0005524">
    <property type="term" value="F:ATP binding"/>
    <property type="evidence" value="ECO:0007669"/>
    <property type="project" value="UniProtKB-KW"/>
</dbReference>
<keyword evidence="4" id="KW-0067">ATP-binding</keyword>
<dbReference type="InterPro" id="IPR003439">
    <property type="entry name" value="ABC_transporter-like_ATP-bd"/>
</dbReference>
<evidence type="ECO:0000256" key="2">
    <source>
        <dbReference type="ARBA" id="ARBA00022448"/>
    </source>
</evidence>
<dbReference type="HOGENOM" id="CLU_000604_1_11_9"/>
<dbReference type="OrthoDB" id="9799337at2"/>
<dbReference type="CDD" id="cd03214">
    <property type="entry name" value="ABC_Iron-Siderophores_B12_Hemin"/>
    <property type="match status" value="1"/>
</dbReference>
<name>A0A097AST3_THEKI</name>
<dbReference type="FunFam" id="3.40.50.300:FF:000134">
    <property type="entry name" value="Iron-enterobactin ABC transporter ATP-binding protein"/>
    <property type="match status" value="1"/>
</dbReference>
<protein>
    <submittedName>
        <fullName evidence="6">ABC-type cobalamin/Fe3+-siderophore transport system, ATPase component</fullName>
    </submittedName>
</protein>
<evidence type="ECO:0000259" key="5">
    <source>
        <dbReference type="PROSITE" id="PS50893"/>
    </source>
</evidence>
<dbReference type="STRING" id="2325.TKV_c17430"/>